<organism evidence="1 2">
    <name type="scientific">Dermacentor silvarum</name>
    <name type="common">Tick</name>
    <dbReference type="NCBI Taxonomy" id="543639"/>
    <lineage>
        <taxon>Eukaryota</taxon>
        <taxon>Metazoa</taxon>
        <taxon>Ecdysozoa</taxon>
        <taxon>Arthropoda</taxon>
        <taxon>Chelicerata</taxon>
        <taxon>Arachnida</taxon>
        <taxon>Acari</taxon>
        <taxon>Parasitiformes</taxon>
        <taxon>Ixodida</taxon>
        <taxon>Ixodoidea</taxon>
        <taxon>Ixodidae</taxon>
        <taxon>Rhipicephalinae</taxon>
        <taxon>Dermacentor</taxon>
    </lineage>
</organism>
<comment type="caution">
    <text evidence="1">The sequence shown here is derived from an EMBL/GenBank/DDBJ whole genome shotgun (WGS) entry which is preliminary data.</text>
</comment>
<evidence type="ECO:0000313" key="1">
    <source>
        <dbReference type="EMBL" id="KAH7936811.1"/>
    </source>
</evidence>
<reference evidence="1" key="1">
    <citation type="submission" date="2020-05" db="EMBL/GenBank/DDBJ databases">
        <title>Large-scale comparative analyses of tick genomes elucidate their genetic diversity and vector capacities.</title>
        <authorList>
            <person name="Jia N."/>
            <person name="Wang J."/>
            <person name="Shi W."/>
            <person name="Du L."/>
            <person name="Sun Y."/>
            <person name="Zhan W."/>
            <person name="Jiang J."/>
            <person name="Wang Q."/>
            <person name="Zhang B."/>
            <person name="Ji P."/>
            <person name="Sakyi L.B."/>
            <person name="Cui X."/>
            <person name="Yuan T."/>
            <person name="Jiang B."/>
            <person name="Yang W."/>
            <person name="Lam T.T.-Y."/>
            <person name="Chang Q."/>
            <person name="Ding S."/>
            <person name="Wang X."/>
            <person name="Zhu J."/>
            <person name="Ruan X."/>
            <person name="Zhao L."/>
            <person name="Wei J."/>
            <person name="Que T."/>
            <person name="Du C."/>
            <person name="Cheng J."/>
            <person name="Dai P."/>
            <person name="Han X."/>
            <person name="Huang E."/>
            <person name="Gao Y."/>
            <person name="Liu J."/>
            <person name="Shao H."/>
            <person name="Ye R."/>
            <person name="Li L."/>
            <person name="Wei W."/>
            <person name="Wang X."/>
            <person name="Wang C."/>
            <person name="Yang T."/>
            <person name="Huo Q."/>
            <person name="Li W."/>
            <person name="Guo W."/>
            <person name="Chen H."/>
            <person name="Zhou L."/>
            <person name="Ni X."/>
            <person name="Tian J."/>
            <person name="Zhou Y."/>
            <person name="Sheng Y."/>
            <person name="Liu T."/>
            <person name="Pan Y."/>
            <person name="Xia L."/>
            <person name="Li J."/>
            <person name="Zhao F."/>
            <person name="Cao W."/>
        </authorList>
    </citation>
    <scope>NUCLEOTIDE SEQUENCE</scope>
    <source>
        <strain evidence="1">Dsil-2018</strain>
    </source>
</reference>
<evidence type="ECO:0000313" key="2">
    <source>
        <dbReference type="Proteomes" id="UP000821865"/>
    </source>
</evidence>
<protein>
    <submittedName>
        <fullName evidence="1">Uncharacterized protein</fullName>
    </submittedName>
</protein>
<proteinExistence type="predicted"/>
<dbReference type="Proteomes" id="UP000821865">
    <property type="component" value="Chromosome 8"/>
</dbReference>
<accession>A0ACB8C7B6</accession>
<sequence>MWNNCVCSYLENLAAGDDDEALDSPTHEFVSDTFQGTKISEEEVKLGMKQLGMGDKAADDEWEKELQQELQDYEVVATDTAAQVDDPEWENEIQEMLAAQK</sequence>
<name>A0ACB8C7B6_DERSI</name>
<gene>
    <name evidence="1" type="ORF">HPB49_005018</name>
</gene>
<dbReference type="EMBL" id="CM023477">
    <property type="protein sequence ID" value="KAH7936811.1"/>
    <property type="molecule type" value="Genomic_DNA"/>
</dbReference>
<keyword evidence="2" id="KW-1185">Reference proteome</keyword>